<feature type="transmembrane region" description="Helical" evidence="9">
    <location>
        <begin position="60"/>
        <end position="87"/>
    </location>
</feature>
<dbReference type="GO" id="GO:0019915">
    <property type="term" value="P:lipid storage"/>
    <property type="evidence" value="ECO:0007669"/>
    <property type="project" value="TreeGrafter"/>
</dbReference>
<keyword evidence="5" id="KW-0551">Lipid droplet</keyword>
<keyword evidence="8 9" id="KW-0472">Membrane</keyword>
<evidence type="ECO:0000256" key="4">
    <source>
        <dbReference type="ARBA" id="ARBA00010858"/>
    </source>
</evidence>
<feature type="transmembrane region" description="Helical" evidence="9">
    <location>
        <begin position="21"/>
        <end position="54"/>
    </location>
</feature>
<dbReference type="GO" id="GO:0048608">
    <property type="term" value="P:reproductive structure development"/>
    <property type="evidence" value="ECO:0007669"/>
    <property type="project" value="UniProtKB-ARBA"/>
</dbReference>
<dbReference type="Proteomes" id="UP000237347">
    <property type="component" value="Unassembled WGS sequence"/>
</dbReference>
<dbReference type="PANTHER" id="PTHR33203:SF24">
    <property type="entry name" value="OLEOSIN"/>
    <property type="match status" value="1"/>
</dbReference>
<comment type="subcellular location">
    <subcellularLocation>
        <location evidence="3">Lipid droplet</location>
    </subcellularLocation>
    <subcellularLocation>
        <location evidence="2">Membrane</location>
        <topology evidence="2">Multi-pass membrane protein</topology>
    </subcellularLocation>
</comment>
<dbReference type="GO" id="GO:0009791">
    <property type="term" value="P:post-embryonic development"/>
    <property type="evidence" value="ECO:0007669"/>
    <property type="project" value="UniProtKB-ARBA"/>
</dbReference>
<comment type="similarity">
    <text evidence="4">Belongs to the oleosin family.</text>
</comment>
<accession>A0AAW0J6Y1</accession>
<dbReference type="PANTHER" id="PTHR33203">
    <property type="entry name" value="OLEOSIN"/>
    <property type="match status" value="1"/>
</dbReference>
<evidence type="ECO:0000256" key="8">
    <source>
        <dbReference type="ARBA" id="ARBA00023136"/>
    </source>
</evidence>
<dbReference type="Pfam" id="PF01277">
    <property type="entry name" value="Oleosin"/>
    <property type="match status" value="1"/>
</dbReference>
<protein>
    <submittedName>
        <fullName evidence="10">Dolichyl-diphosphooligosaccharide--protein glycosyltransferase subunit 3b</fullName>
    </submittedName>
</protein>
<dbReference type="GO" id="GO:0016020">
    <property type="term" value="C:membrane"/>
    <property type="evidence" value="ECO:0007669"/>
    <property type="project" value="UniProtKB-SubCell"/>
</dbReference>
<sequence>MVDQSKPMSQRFQESAPTSRQAVNFLTAVTIGATLLFLSGLTLTGTVIALITATHIPAGIVIFLVATGFIFSGGCGVAAITALSWLYNYLTGQHPMGADKLDYARMRIADKARDVKERARDYGQFAQQRVQEAKTKLPVSPIHRPLFLSTRQLGFIVVATLVWIPFAIKKIMKGETLLHDLKLWLAGSVFVYFFNISGAMHNIIQKMLMGLANQNDPNKLVFFYQGFGM</sequence>
<keyword evidence="11" id="KW-1185">Reference proteome</keyword>
<evidence type="ECO:0000256" key="2">
    <source>
        <dbReference type="ARBA" id="ARBA00004141"/>
    </source>
</evidence>
<evidence type="ECO:0000256" key="9">
    <source>
        <dbReference type="SAM" id="Phobius"/>
    </source>
</evidence>
<comment type="caution">
    <text evidence="10">The sequence shown here is derived from an EMBL/GenBank/DDBJ whole genome shotgun (WGS) entry which is preliminary data.</text>
</comment>
<dbReference type="InterPro" id="IPR000136">
    <property type="entry name" value="Oleosin"/>
</dbReference>
<evidence type="ECO:0000256" key="6">
    <source>
        <dbReference type="ARBA" id="ARBA00022692"/>
    </source>
</evidence>
<evidence type="ECO:0000313" key="10">
    <source>
        <dbReference type="EMBL" id="KAK7822357.1"/>
    </source>
</evidence>
<reference evidence="10 11" key="1">
    <citation type="journal article" date="2018" name="Sci. Data">
        <title>The draft genome sequence of cork oak.</title>
        <authorList>
            <person name="Ramos A.M."/>
            <person name="Usie A."/>
            <person name="Barbosa P."/>
            <person name="Barros P.M."/>
            <person name="Capote T."/>
            <person name="Chaves I."/>
            <person name="Simoes F."/>
            <person name="Abreu I."/>
            <person name="Carrasquinho I."/>
            <person name="Faro C."/>
            <person name="Guimaraes J.B."/>
            <person name="Mendonca D."/>
            <person name="Nobrega F."/>
            <person name="Rodrigues L."/>
            <person name="Saibo N.J.M."/>
            <person name="Varela M.C."/>
            <person name="Egas C."/>
            <person name="Matos J."/>
            <person name="Miguel C.M."/>
            <person name="Oliveira M.M."/>
            <person name="Ricardo C.P."/>
            <person name="Goncalves S."/>
        </authorList>
    </citation>
    <scope>NUCLEOTIDE SEQUENCE [LARGE SCALE GENOMIC DNA]</scope>
    <source>
        <strain evidence="11">cv. HL8</strain>
    </source>
</reference>
<feature type="transmembrane region" description="Helical" evidence="9">
    <location>
        <begin position="184"/>
        <end position="204"/>
    </location>
</feature>
<name>A0AAW0J6Y1_QUESU</name>
<evidence type="ECO:0000256" key="1">
    <source>
        <dbReference type="ARBA" id="ARBA00002582"/>
    </source>
</evidence>
<keyword evidence="7 9" id="KW-1133">Transmembrane helix</keyword>
<dbReference type="EMBL" id="PKMF04000670">
    <property type="protein sequence ID" value="KAK7822357.1"/>
    <property type="molecule type" value="Genomic_DNA"/>
</dbReference>
<proteinExistence type="inferred from homology"/>
<evidence type="ECO:0000256" key="7">
    <source>
        <dbReference type="ARBA" id="ARBA00022989"/>
    </source>
</evidence>
<feature type="transmembrane region" description="Helical" evidence="9">
    <location>
        <begin position="153"/>
        <end position="172"/>
    </location>
</feature>
<keyword evidence="6 9" id="KW-0812">Transmembrane</keyword>
<evidence type="ECO:0000313" key="11">
    <source>
        <dbReference type="Proteomes" id="UP000237347"/>
    </source>
</evidence>
<evidence type="ECO:0000256" key="5">
    <source>
        <dbReference type="ARBA" id="ARBA00022677"/>
    </source>
</evidence>
<gene>
    <name evidence="10" type="primary">OST3B_9</name>
    <name evidence="10" type="ORF">CFP56_036583</name>
</gene>
<dbReference type="AlphaFoldDB" id="A0AAW0J6Y1"/>
<evidence type="ECO:0000256" key="3">
    <source>
        <dbReference type="ARBA" id="ARBA00004502"/>
    </source>
</evidence>
<dbReference type="GO" id="GO:0012511">
    <property type="term" value="C:monolayer-surrounded lipid storage body"/>
    <property type="evidence" value="ECO:0007669"/>
    <property type="project" value="InterPro"/>
</dbReference>
<comment type="function">
    <text evidence="1">May have a structural role to stabilize the lipid body during desiccation of the seed by preventing coalescence of the oil. Probably interacts with both lipid and phospholipid moieties of lipid bodies. May also provide recognition signals for specific lipase anchorage in lipolysis during seedling growth.</text>
</comment>
<organism evidence="10 11">
    <name type="scientific">Quercus suber</name>
    <name type="common">Cork oak</name>
    <dbReference type="NCBI Taxonomy" id="58331"/>
    <lineage>
        <taxon>Eukaryota</taxon>
        <taxon>Viridiplantae</taxon>
        <taxon>Streptophyta</taxon>
        <taxon>Embryophyta</taxon>
        <taxon>Tracheophyta</taxon>
        <taxon>Spermatophyta</taxon>
        <taxon>Magnoliopsida</taxon>
        <taxon>eudicotyledons</taxon>
        <taxon>Gunneridae</taxon>
        <taxon>Pentapetalae</taxon>
        <taxon>rosids</taxon>
        <taxon>fabids</taxon>
        <taxon>Fagales</taxon>
        <taxon>Fagaceae</taxon>
        <taxon>Quercus</taxon>
    </lineage>
</organism>